<dbReference type="PANTHER" id="PTHR34047">
    <property type="entry name" value="NUCLEAR INTRON MATURASE 1, MITOCHONDRIAL-RELATED"/>
    <property type="match status" value="1"/>
</dbReference>
<evidence type="ECO:0000259" key="1">
    <source>
        <dbReference type="PROSITE" id="PS50878"/>
    </source>
</evidence>
<protein>
    <submittedName>
        <fullName evidence="2">Reverse transcriptase</fullName>
    </submittedName>
</protein>
<dbReference type="InterPro" id="IPR000477">
    <property type="entry name" value="RT_dom"/>
</dbReference>
<dbReference type="PANTHER" id="PTHR34047:SF8">
    <property type="entry name" value="PROTEIN YKFC"/>
    <property type="match status" value="1"/>
</dbReference>
<dbReference type="Proteomes" id="UP000611629">
    <property type="component" value="Unassembled WGS sequence"/>
</dbReference>
<keyword evidence="2" id="KW-0548">Nucleotidyltransferase</keyword>
<dbReference type="Pfam" id="PF00078">
    <property type="entry name" value="RVT_1"/>
    <property type="match status" value="1"/>
</dbReference>
<dbReference type="EMBL" id="JACBNQ010000064">
    <property type="protein sequence ID" value="NYB76169.1"/>
    <property type="molecule type" value="Genomic_DNA"/>
</dbReference>
<accession>A0A974BMJ3</accession>
<dbReference type="PROSITE" id="PS50878">
    <property type="entry name" value="RT_POL"/>
    <property type="match status" value="1"/>
</dbReference>
<proteinExistence type="predicted"/>
<dbReference type="CDD" id="cd01651">
    <property type="entry name" value="RT_G2_intron"/>
    <property type="match status" value="1"/>
</dbReference>
<dbReference type="InterPro" id="IPR043502">
    <property type="entry name" value="DNA/RNA_pol_sf"/>
</dbReference>
<sequence length="214" mass="24750">MRTQIDRIVVKSKENPKEVFTSLYHLLNEAMFIECHQELEANKATGIDKVTKQEYSANLEENIQDLVKRLKSHTYRPQPVRRVYIPKGNGEQRPLGIPTYEDKLVQMGLSKILTAIYDPCFIEQSYGFRVGKSAHEALRKLNEIIRYKPINYIVDADIKGFFNNVKHEWVVKFIQHRIKDPNIIKLLKKMLMAGTIEAGKYVKTEKGMPQGGLC</sequence>
<dbReference type="GO" id="GO:0003964">
    <property type="term" value="F:RNA-directed DNA polymerase activity"/>
    <property type="evidence" value="ECO:0007669"/>
    <property type="project" value="UniProtKB-KW"/>
</dbReference>
<reference evidence="2" key="1">
    <citation type="submission" date="2020-07" db="EMBL/GenBank/DDBJ databases">
        <title>Genomic analysis of a strain of Sedimentibacter Hydroxybenzoicus DSM7310.</title>
        <authorList>
            <person name="Ma S."/>
        </authorList>
    </citation>
    <scope>NUCLEOTIDE SEQUENCE</scope>
    <source>
        <strain evidence="2">DSM 7310</strain>
    </source>
</reference>
<comment type="caution">
    <text evidence="2">The sequence shown here is derived from an EMBL/GenBank/DDBJ whole genome shotgun (WGS) entry which is preliminary data.</text>
</comment>
<evidence type="ECO:0000313" key="3">
    <source>
        <dbReference type="Proteomes" id="UP000611629"/>
    </source>
</evidence>
<gene>
    <name evidence="2" type="ORF">HZF24_18750</name>
</gene>
<keyword evidence="3" id="KW-1185">Reference proteome</keyword>
<dbReference type="AlphaFoldDB" id="A0A974BMJ3"/>
<organism evidence="2 3">
    <name type="scientific">Sedimentibacter hydroxybenzoicus DSM 7310</name>
    <dbReference type="NCBI Taxonomy" id="1123245"/>
    <lineage>
        <taxon>Bacteria</taxon>
        <taxon>Bacillati</taxon>
        <taxon>Bacillota</taxon>
        <taxon>Tissierellia</taxon>
        <taxon>Sedimentibacter</taxon>
    </lineage>
</organism>
<dbReference type="SUPFAM" id="SSF56672">
    <property type="entry name" value="DNA/RNA polymerases"/>
    <property type="match status" value="1"/>
</dbReference>
<keyword evidence="2" id="KW-0695">RNA-directed DNA polymerase</keyword>
<feature type="domain" description="Reverse transcriptase" evidence="1">
    <location>
        <begin position="66"/>
        <end position="214"/>
    </location>
</feature>
<dbReference type="InterPro" id="IPR051083">
    <property type="entry name" value="GrpII_Intron_Splice-Mob/Def"/>
</dbReference>
<keyword evidence="2" id="KW-0808">Transferase</keyword>
<name>A0A974BMJ3_SEDHY</name>
<evidence type="ECO:0000313" key="2">
    <source>
        <dbReference type="EMBL" id="NYB76169.1"/>
    </source>
</evidence>